<comment type="similarity">
    <text evidence="1 11">Belongs to the GatB/GatE family. GatB subfamily.</text>
</comment>
<evidence type="ECO:0000256" key="1">
    <source>
        <dbReference type="ARBA" id="ARBA00005306"/>
    </source>
</evidence>
<dbReference type="Pfam" id="PF02637">
    <property type="entry name" value="GatB_Yqey"/>
    <property type="match status" value="1"/>
</dbReference>
<dbReference type="EC" id="6.3.5.-" evidence="11"/>
<comment type="caution">
    <text evidence="13">The sequence shown here is derived from an EMBL/GenBank/DDBJ whole genome shotgun (WGS) entry which is preliminary data.</text>
</comment>
<dbReference type="GO" id="GO:0050566">
    <property type="term" value="F:asparaginyl-tRNA synthase (glutamine-hydrolyzing) activity"/>
    <property type="evidence" value="ECO:0007669"/>
    <property type="project" value="RHEA"/>
</dbReference>
<dbReference type="OrthoDB" id="9804078at2"/>
<dbReference type="SUPFAM" id="SSF89095">
    <property type="entry name" value="GatB/YqeY motif"/>
    <property type="match status" value="1"/>
</dbReference>
<dbReference type="GO" id="GO:0006412">
    <property type="term" value="P:translation"/>
    <property type="evidence" value="ECO:0007669"/>
    <property type="project" value="UniProtKB-UniRule"/>
</dbReference>
<dbReference type="AlphaFoldDB" id="A0A542ZWX8"/>
<dbReference type="InterPro" id="IPR017959">
    <property type="entry name" value="Asn/Gln-tRNA_amidoTrfase_suB/E"/>
</dbReference>
<gene>
    <name evidence="11" type="primary">gatB</name>
    <name evidence="13" type="ORF">FB461_1377</name>
</gene>
<comment type="function">
    <text evidence="8 11">Allows the formation of correctly charged Asn-tRNA(Asn) or Gln-tRNA(Gln) through the transamidation of misacylated Asp-tRNA(Asn) or Glu-tRNA(Gln) in organisms which lack either or both of asparaginyl-tRNA or glutaminyl-tRNA synthetases. The reaction takes place in the presence of glutamine and ATP through an activated phospho-Asp-tRNA(Asn) or phospho-Glu-tRNA(Gln).</text>
</comment>
<dbReference type="InterPro" id="IPR017958">
    <property type="entry name" value="Gln-tRNA_amidoTrfase_suB_CS"/>
</dbReference>
<comment type="subunit">
    <text evidence="2 11">Heterotrimer of A, B and C subunits.</text>
</comment>
<evidence type="ECO:0000313" key="14">
    <source>
        <dbReference type="Proteomes" id="UP000315389"/>
    </source>
</evidence>
<evidence type="ECO:0000256" key="5">
    <source>
        <dbReference type="ARBA" id="ARBA00022741"/>
    </source>
</evidence>
<dbReference type="Proteomes" id="UP000315389">
    <property type="component" value="Unassembled WGS sequence"/>
</dbReference>
<dbReference type="InterPro" id="IPR004413">
    <property type="entry name" value="GatB"/>
</dbReference>
<dbReference type="SMART" id="SM00845">
    <property type="entry name" value="GatB_Yqey"/>
    <property type="match status" value="1"/>
</dbReference>
<keyword evidence="13" id="KW-0808">Transferase</keyword>
<evidence type="ECO:0000256" key="11">
    <source>
        <dbReference type="HAMAP-Rule" id="MF_00121"/>
    </source>
</evidence>
<keyword evidence="14" id="KW-1185">Reference proteome</keyword>
<evidence type="ECO:0000256" key="10">
    <source>
        <dbReference type="ARBA" id="ARBA00047913"/>
    </source>
</evidence>
<dbReference type="NCBIfam" id="TIGR00133">
    <property type="entry name" value="gatB"/>
    <property type="match status" value="1"/>
</dbReference>
<dbReference type="InterPro" id="IPR014746">
    <property type="entry name" value="Gln_synth/guanido_kin_cat_dom"/>
</dbReference>
<evidence type="ECO:0000256" key="8">
    <source>
        <dbReference type="ARBA" id="ARBA00024799"/>
    </source>
</evidence>
<dbReference type="InterPro" id="IPR018027">
    <property type="entry name" value="Asn/Gln_amidotransferase"/>
</dbReference>
<sequence>MAATFDLVDYDEAIAKYDPVLGIEVHVELGTKTKMFCAAGVSFGARPNSETTPVSLGLPGSLPVVNGTAVEYAIRIGLALNCQIAETCRFARKNYFYPDVPKNYQISQYDEPIAFDGHLDVELDDGTIFRVEIERAHMEEDAGKNTHVGGDGGRIHGAAYSLVDYNRAGIPLVEIVTRPIEGAGARAPEVARAYVQTLRDIFRALGVSEAKMEQGNVRADVNLSLRPSPSSPLGIRSETKNVNSFRSIERAVRFEVSRQAGILDAGEKVIQETRHWHEDTGETSPGRVKSDAEDYRYFPEPDLAPVSPSREWVEEIRESLPELPAVRRKRLQAEWGYSDLEMRDVINADATELIEATVAAGASAAGARKWWMGELARVAKEQEVGIADLAITPAQVGQLQALVEAGTINDKLARQVLSGVLAGEGDPAQVVKDRGLEVVSDDGLLLAVIDETLAAQPDIVEKIKSGNLGPIGAIIGAVMKATKGQADAGRARELVLERVNGS</sequence>
<keyword evidence="6 11" id="KW-0067">ATP-binding</keyword>
<dbReference type="PANTHER" id="PTHR11659">
    <property type="entry name" value="GLUTAMYL-TRNA GLN AMIDOTRANSFERASE SUBUNIT B MITOCHONDRIAL AND PROKARYOTIC PET112-RELATED"/>
    <property type="match status" value="1"/>
</dbReference>
<dbReference type="NCBIfam" id="NF004013">
    <property type="entry name" value="PRK05477.1-3"/>
    <property type="match status" value="1"/>
</dbReference>
<evidence type="ECO:0000256" key="3">
    <source>
        <dbReference type="ARBA" id="ARBA00016923"/>
    </source>
</evidence>
<accession>A0A542ZWX8</accession>
<dbReference type="Gene3D" id="1.10.10.410">
    <property type="match status" value="1"/>
</dbReference>
<dbReference type="Pfam" id="PF02934">
    <property type="entry name" value="GatB_N"/>
    <property type="match status" value="1"/>
</dbReference>
<keyword evidence="5 11" id="KW-0547">Nucleotide-binding</keyword>
<dbReference type="GO" id="GO:0070681">
    <property type="term" value="P:glutaminyl-tRNAGln biosynthesis via transamidation"/>
    <property type="evidence" value="ECO:0007669"/>
    <property type="project" value="TreeGrafter"/>
</dbReference>
<dbReference type="GO" id="GO:0005524">
    <property type="term" value="F:ATP binding"/>
    <property type="evidence" value="ECO:0007669"/>
    <property type="project" value="UniProtKB-KW"/>
</dbReference>
<dbReference type="RefSeq" id="WP_142120100.1">
    <property type="nucleotide sequence ID" value="NZ_BAAASV010000001.1"/>
</dbReference>
<dbReference type="PANTHER" id="PTHR11659:SF0">
    <property type="entry name" value="GLUTAMYL-TRNA(GLN) AMIDOTRANSFERASE SUBUNIT B, MITOCHONDRIAL"/>
    <property type="match status" value="1"/>
</dbReference>
<dbReference type="HAMAP" id="MF_00121">
    <property type="entry name" value="GatB"/>
    <property type="match status" value="1"/>
</dbReference>
<evidence type="ECO:0000256" key="4">
    <source>
        <dbReference type="ARBA" id="ARBA00022598"/>
    </source>
</evidence>
<comment type="catalytic activity">
    <reaction evidence="10 11">
        <text>L-glutamyl-tRNA(Gln) + L-glutamine + ATP + H2O = L-glutaminyl-tRNA(Gln) + L-glutamate + ADP + phosphate + H(+)</text>
        <dbReference type="Rhea" id="RHEA:17521"/>
        <dbReference type="Rhea" id="RHEA-COMP:9681"/>
        <dbReference type="Rhea" id="RHEA-COMP:9684"/>
        <dbReference type="ChEBI" id="CHEBI:15377"/>
        <dbReference type="ChEBI" id="CHEBI:15378"/>
        <dbReference type="ChEBI" id="CHEBI:29985"/>
        <dbReference type="ChEBI" id="CHEBI:30616"/>
        <dbReference type="ChEBI" id="CHEBI:43474"/>
        <dbReference type="ChEBI" id="CHEBI:58359"/>
        <dbReference type="ChEBI" id="CHEBI:78520"/>
        <dbReference type="ChEBI" id="CHEBI:78521"/>
        <dbReference type="ChEBI" id="CHEBI:456216"/>
    </reaction>
</comment>
<organism evidence="13 14">
    <name type="scientific">Rarobacter faecitabidus</name>
    <dbReference type="NCBI Taxonomy" id="13243"/>
    <lineage>
        <taxon>Bacteria</taxon>
        <taxon>Bacillati</taxon>
        <taxon>Actinomycetota</taxon>
        <taxon>Actinomycetes</taxon>
        <taxon>Micrococcales</taxon>
        <taxon>Rarobacteraceae</taxon>
        <taxon>Rarobacter</taxon>
    </lineage>
</organism>
<keyword evidence="7 11" id="KW-0648">Protein biosynthesis</keyword>
<evidence type="ECO:0000259" key="12">
    <source>
        <dbReference type="SMART" id="SM00845"/>
    </source>
</evidence>
<evidence type="ECO:0000256" key="9">
    <source>
        <dbReference type="ARBA" id="ARBA00047380"/>
    </source>
</evidence>
<protein>
    <recommendedName>
        <fullName evidence="3 11">Aspartyl/glutamyl-tRNA(Asn/Gln) amidotransferase subunit B</fullName>
        <shortName evidence="11">Asp/Glu-ADT subunit B</shortName>
        <ecNumber evidence="11">6.3.5.-</ecNumber>
    </recommendedName>
</protein>
<comment type="catalytic activity">
    <reaction evidence="9 11">
        <text>L-aspartyl-tRNA(Asn) + L-glutamine + ATP + H2O = L-asparaginyl-tRNA(Asn) + L-glutamate + ADP + phosphate + 2 H(+)</text>
        <dbReference type="Rhea" id="RHEA:14513"/>
        <dbReference type="Rhea" id="RHEA-COMP:9674"/>
        <dbReference type="Rhea" id="RHEA-COMP:9677"/>
        <dbReference type="ChEBI" id="CHEBI:15377"/>
        <dbReference type="ChEBI" id="CHEBI:15378"/>
        <dbReference type="ChEBI" id="CHEBI:29985"/>
        <dbReference type="ChEBI" id="CHEBI:30616"/>
        <dbReference type="ChEBI" id="CHEBI:43474"/>
        <dbReference type="ChEBI" id="CHEBI:58359"/>
        <dbReference type="ChEBI" id="CHEBI:78515"/>
        <dbReference type="ChEBI" id="CHEBI:78516"/>
        <dbReference type="ChEBI" id="CHEBI:456216"/>
    </reaction>
</comment>
<evidence type="ECO:0000313" key="13">
    <source>
        <dbReference type="EMBL" id="TQL64854.1"/>
    </source>
</evidence>
<dbReference type="InterPro" id="IPR006075">
    <property type="entry name" value="Asn/Gln-tRNA_Trfase_suB/E_cat"/>
</dbReference>
<dbReference type="InterPro" id="IPR023168">
    <property type="entry name" value="GatB_Yqey_C_2"/>
</dbReference>
<keyword evidence="4 11" id="KW-0436">Ligase</keyword>
<dbReference type="SUPFAM" id="SSF55931">
    <property type="entry name" value="Glutamine synthetase/guanido kinase"/>
    <property type="match status" value="1"/>
</dbReference>
<dbReference type="InterPro" id="IPR003789">
    <property type="entry name" value="Asn/Gln_tRNA_amidoTrase-B-like"/>
</dbReference>
<dbReference type="PROSITE" id="PS01234">
    <property type="entry name" value="GATB"/>
    <property type="match status" value="1"/>
</dbReference>
<evidence type="ECO:0000256" key="7">
    <source>
        <dbReference type="ARBA" id="ARBA00022917"/>
    </source>
</evidence>
<reference evidence="13 14" key="1">
    <citation type="submission" date="2019-06" db="EMBL/GenBank/DDBJ databases">
        <title>Sequencing the genomes of 1000 actinobacteria strains.</title>
        <authorList>
            <person name="Klenk H.-P."/>
        </authorList>
    </citation>
    <scope>NUCLEOTIDE SEQUENCE [LARGE SCALE GENOMIC DNA]</scope>
    <source>
        <strain evidence="13 14">DSM 4813</strain>
    </source>
</reference>
<proteinExistence type="inferred from homology"/>
<dbReference type="EMBL" id="VFOS01000001">
    <property type="protein sequence ID" value="TQL64854.1"/>
    <property type="molecule type" value="Genomic_DNA"/>
</dbReference>
<name>A0A542ZWX8_RARFA</name>
<dbReference type="GO" id="GO:0016740">
    <property type="term" value="F:transferase activity"/>
    <property type="evidence" value="ECO:0007669"/>
    <property type="project" value="UniProtKB-KW"/>
</dbReference>
<dbReference type="NCBIfam" id="NF004014">
    <property type="entry name" value="PRK05477.1-4"/>
    <property type="match status" value="1"/>
</dbReference>
<dbReference type="NCBIfam" id="NF004012">
    <property type="entry name" value="PRK05477.1-2"/>
    <property type="match status" value="1"/>
</dbReference>
<feature type="domain" description="Asn/Gln amidotransferase" evidence="12">
    <location>
        <begin position="352"/>
        <end position="499"/>
    </location>
</feature>
<evidence type="ECO:0000256" key="6">
    <source>
        <dbReference type="ARBA" id="ARBA00022840"/>
    </source>
</evidence>
<evidence type="ECO:0000256" key="2">
    <source>
        <dbReference type="ARBA" id="ARBA00011123"/>
    </source>
</evidence>
<dbReference type="GO" id="GO:0050567">
    <property type="term" value="F:glutaminyl-tRNA synthase (glutamine-hydrolyzing) activity"/>
    <property type="evidence" value="ECO:0007669"/>
    <property type="project" value="UniProtKB-UniRule"/>
</dbReference>